<protein>
    <submittedName>
        <fullName evidence="7">Related to 6-hydroxy-D-nicotine oxidase</fullName>
    </submittedName>
</protein>
<evidence type="ECO:0000259" key="6">
    <source>
        <dbReference type="PROSITE" id="PS51387"/>
    </source>
</evidence>
<dbReference type="GO" id="GO:0071949">
    <property type="term" value="F:FAD binding"/>
    <property type="evidence" value="ECO:0007669"/>
    <property type="project" value="InterPro"/>
</dbReference>
<dbReference type="InterPro" id="IPR016167">
    <property type="entry name" value="FAD-bd_PCMH_sub1"/>
</dbReference>
<dbReference type="PROSITE" id="PS51387">
    <property type="entry name" value="FAD_PCMH"/>
    <property type="match status" value="1"/>
</dbReference>
<dbReference type="InterPro" id="IPR016169">
    <property type="entry name" value="FAD-bd_PCMH_sub2"/>
</dbReference>
<dbReference type="AlphaFoldDB" id="A0A1E1K3J9"/>
<dbReference type="Gene3D" id="3.30.43.10">
    <property type="entry name" value="Uridine Diphospho-n-acetylenolpyruvylglucosamine Reductase, domain 2"/>
    <property type="match status" value="1"/>
</dbReference>
<evidence type="ECO:0000256" key="4">
    <source>
        <dbReference type="ARBA" id="ARBA00022827"/>
    </source>
</evidence>
<accession>A0A1E1K3J9</accession>
<dbReference type="InterPro" id="IPR012951">
    <property type="entry name" value="BBE"/>
</dbReference>
<name>A0A1E1K3J9_9HELO</name>
<evidence type="ECO:0000256" key="1">
    <source>
        <dbReference type="ARBA" id="ARBA00001974"/>
    </source>
</evidence>
<proteinExistence type="inferred from homology"/>
<keyword evidence="5" id="KW-0560">Oxidoreductase</keyword>
<sequence length="475" mass="51526">MKSFDVSDICGIGLSELSAVALPGAELYERHIRRWSQAAQKSASLIILPANTEDVSKSILFCNKHGLEFAVCGGGHSTSGSSSVDGGVAIDLCRMKQVSVDPETKTITVGGGALWKDVDSEAEKCGLAAVGGTVNHTGVGGLTLGGGYGYLTPAHGLAIDNLISVDYVLADGKIVTASDIENQDLFWAARGAGASFGIATSFVYRAHDQKGPVWAAMLRLDSHHLPAMVEYGNQFLEICEEKSMMFTGFVKIPGFGNGPSLMSILFYNGPEDAAKSFYADVLKLDSTVLKMGEVPFSAMNTYLNDSMAHDLRRSVKGSVYMPPMELSSIETIYRELNEFALEYQDASMSGVLIEYIPFKNVIKVPQTATAFANRGAYANVAFVMTWTKEELDDICRGKARLWASRLQEEFQKARSAVVDAGGLDSVTQDGIGEYMNYDGLGSHGDKMFGINYPRLKELKLRYDPQNRFNKGPQLI</sequence>
<dbReference type="Pfam" id="PF01565">
    <property type="entry name" value="FAD_binding_4"/>
    <property type="match status" value="1"/>
</dbReference>
<evidence type="ECO:0000313" key="7">
    <source>
        <dbReference type="EMBL" id="CZS92675.1"/>
    </source>
</evidence>
<keyword evidence="8" id="KW-1185">Reference proteome</keyword>
<keyword evidence="3" id="KW-0285">Flavoprotein</keyword>
<dbReference type="EMBL" id="FJUX01000013">
    <property type="protein sequence ID" value="CZS92675.1"/>
    <property type="molecule type" value="Genomic_DNA"/>
</dbReference>
<dbReference type="PANTHER" id="PTHR42973">
    <property type="entry name" value="BINDING OXIDOREDUCTASE, PUTATIVE (AFU_ORTHOLOGUE AFUA_1G17690)-RELATED"/>
    <property type="match status" value="1"/>
</dbReference>
<dbReference type="Proteomes" id="UP000178912">
    <property type="component" value="Unassembled WGS sequence"/>
</dbReference>
<evidence type="ECO:0000256" key="5">
    <source>
        <dbReference type="ARBA" id="ARBA00023002"/>
    </source>
</evidence>
<gene>
    <name evidence="7" type="ORF">RAG0_03212</name>
</gene>
<dbReference type="GO" id="GO:0016491">
    <property type="term" value="F:oxidoreductase activity"/>
    <property type="evidence" value="ECO:0007669"/>
    <property type="project" value="UniProtKB-KW"/>
</dbReference>
<dbReference type="InterPro" id="IPR016166">
    <property type="entry name" value="FAD-bd_PCMH"/>
</dbReference>
<feature type="domain" description="FAD-binding PCMH-type" evidence="6">
    <location>
        <begin position="39"/>
        <end position="209"/>
    </location>
</feature>
<comment type="cofactor">
    <cofactor evidence="1">
        <name>FAD</name>
        <dbReference type="ChEBI" id="CHEBI:57692"/>
    </cofactor>
</comment>
<dbReference type="PANTHER" id="PTHR42973:SF39">
    <property type="entry name" value="FAD-BINDING PCMH-TYPE DOMAIN-CONTAINING PROTEIN"/>
    <property type="match status" value="1"/>
</dbReference>
<dbReference type="InterPro" id="IPR036318">
    <property type="entry name" value="FAD-bd_PCMH-like_sf"/>
</dbReference>
<dbReference type="InterPro" id="IPR050416">
    <property type="entry name" value="FAD-linked_Oxidoreductase"/>
</dbReference>
<dbReference type="SUPFAM" id="SSF56176">
    <property type="entry name" value="FAD-binding/transporter-associated domain-like"/>
    <property type="match status" value="1"/>
</dbReference>
<dbReference type="Gene3D" id="3.40.462.20">
    <property type="match status" value="1"/>
</dbReference>
<dbReference type="OrthoDB" id="415825at2759"/>
<reference evidence="8" key="1">
    <citation type="submission" date="2016-03" db="EMBL/GenBank/DDBJ databases">
        <authorList>
            <person name="Guldener U."/>
        </authorList>
    </citation>
    <scope>NUCLEOTIDE SEQUENCE [LARGE SCALE GENOMIC DNA]</scope>
    <source>
        <strain evidence="8">04CH-RAC-A.6.1</strain>
    </source>
</reference>
<evidence type="ECO:0000313" key="8">
    <source>
        <dbReference type="Proteomes" id="UP000178912"/>
    </source>
</evidence>
<evidence type="ECO:0000256" key="2">
    <source>
        <dbReference type="ARBA" id="ARBA00005466"/>
    </source>
</evidence>
<dbReference type="InterPro" id="IPR006094">
    <property type="entry name" value="Oxid_FAD_bind_N"/>
</dbReference>
<keyword evidence="4" id="KW-0274">FAD</keyword>
<comment type="similarity">
    <text evidence="2">Belongs to the oxygen-dependent FAD-linked oxidoreductase family.</text>
</comment>
<dbReference type="Gene3D" id="3.30.465.10">
    <property type="match status" value="1"/>
</dbReference>
<organism evidence="7 8">
    <name type="scientific">Rhynchosporium agropyri</name>
    <dbReference type="NCBI Taxonomy" id="914238"/>
    <lineage>
        <taxon>Eukaryota</taxon>
        <taxon>Fungi</taxon>
        <taxon>Dikarya</taxon>
        <taxon>Ascomycota</taxon>
        <taxon>Pezizomycotina</taxon>
        <taxon>Leotiomycetes</taxon>
        <taxon>Helotiales</taxon>
        <taxon>Ploettnerulaceae</taxon>
        <taxon>Rhynchosporium</taxon>
    </lineage>
</organism>
<evidence type="ECO:0000256" key="3">
    <source>
        <dbReference type="ARBA" id="ARBA00022630"/>
    </source>
</evidence>
<dbReference type="Pfam" id="PF08031">
    <property type="entry name" value="BBE"/>
    <property type="match status" value="1"/>
</dbReference>